<evidence type="ECO:0000313" key="4">
    <source>
        <dbReference type="Proteomes" id="UP000224563"/>
    </source>
</evidence>
<comment type="caution">
    <text evidence="3">The sequence shown here is derived from an EMBL/GenBank/DDBJ whole genome shotgun (WGS) entry which is preliminary data.</text>
</comment>
<dbReference type="AlphaFoldDB" id="A0A2G3DZ25"/>
<keyword evidence="2" id="KW-0808">Transferase</keyword>
<reference evidence="3 4" key="2">
    <citation type="submission" date="2017-10" db="EMBL/GenBank/DDBJ databases">
        <authorList>
            <person name="Banno H."/>
            <person name="Chua N.-H."/>
        </authorList>
    </citation>
    <scope>NUCLEOTIDE SEQUENCE [LARGE SCALE GENOMIC DNA]</scope>
    <source>
        <strain evidence="3 4">JK623</strain>
    </source>
</reference>
<protein>
    <submittedName>
        <fullName evidence="3">Teichoic acid biosynthesis protein</fullName>
    </submittedName>
</protein>
<organism evidence="3 4">
    <name type="scientific">Agathobacter ruminis</name>
    <dbReference type="NCBI Taxonomy" id="1712665"/>
    <lineage>
        <taxon>Bacteria</taxon>
        <taxon>Bacillati</taxon>
        <taxon>Bacillota</taxon>
        <taxon>Clostridia</taxon>
        <taxon>Lachnospirales</taxon>
        <taxon>Lachnospiraceae</taxon>
        <taxon>Agathobacter</taxon>
    </lineage>
</organism>
<evidence type="ECO:0000313" key="3">
    <source>
        <dbReference type="EMBL" id="PHU36254.1"/>
    </source>
</evidence>
<reference evidence="3 4" key="1">
    <citation type="submission" date="2017-10" db="EMBL/GenBank/DDBJ databases">
        <title>Resolving the taxonomy of Roseburia spp., Eubacterium rectale and Agathobacter spp. through phylogenomic analysis.</title>
        <authorList>
            <person name="Sheridan P.O."/>
            <person name="Walker A.W."/>
            <person name="Duncan S.H."/>
            <person name="Scott K.P."/>
            <person name="Toole P.W.O."/>
            <person name="Luis P."/>
            <person name="Flint H.J."/>
        </authorList>
    </citation>
    <scope>NUCLEOTIDE SEQUENCE [LARGE SCALE GENOMIC DNA]</scope>
    <source>
        <strain evidence="3 4">JK623</strain>
    </source>
</reference>
<dbReference type="GO" id="GO:0016758">
    <property type="term" value="F:hexosyltransferase activity"/>
    <property type="evidence" value="ECO:0007669"/>
    <property type="project" value="TreeGrafter"/>
</dbReference>
<keyword evidence="4" id="KW-1185">Reference proteome</keyword>
<sequence length="219" mass="24942">MIKELHIGELQLNNNTVRESIQLVERAIADQGFVAMEEITMHTLFAAEEDEKVADGIQMLDHTVIADNAILQAVNQGSMQRKFEIEDHTFFYELMKRLERNGKRLFLLGESKEKIAERVQLILAKFPKIQIAGTGALEDCIGTDEALVNHINSLSPDAIICLLPSPSQEIFLLEHKEKISANFWYGMGEIDPSEGKPGLMKRLSKWRQRRALEKLIWAK</sequence>
<name>A0A2G3DZ25_9FIRM</name>
<dbReference type="EMBL" id="PDYG01000135">
    <property type="protein sequence ID" value="PHU36254.1"/>
    <property type="molecule type" value="Genomic_DNA"/>
</dbReference>
<dbReference type="InterPro" id="IPR004629">
    <property type="entry name" value="WecG_TagA_CpsF"/>
</dbReference>
<dbReference type="Pfam" id="PF03808">
    <property type="entry name" value="Glyco_tran_WecG"/>
    <property type="match status" value="1"/>
</dbReference>
<evidence type="ECO:0000256" key="1">
    <source>
        <dbReference type="ARBA" id="ARBA00022676"/>
    </source>
</evidence>
<dbReference type="Proteomes" id="UP000224563">
    <property type="component" value="Unassembled WGS sequence"/>
</dbReference>
<proteinExistence type="predicted"/>
<dbReference type="PANTHER" id="PTHR34136">
    <property type="match status" value="1"/>
</dbReference>
<keyword evidence="1" id="KW-0328">Glycosyltransferase</keyword>
<gene>
    <name evidence="3" type="ORF">CSX02_13310</name>
</gene>
<dbReference type="RefSeq" id="WP_099387037.1">
    <property type="nucleotide sequence ID" value="NZ_JANSWH010000040.1"/>
</dbReference>
<evidence type="ECO:0000256" key="2">
    <source>
        <dbReference type="ARBA" id="ARBA00022679"/>
    </source>
</evidence>
<accession>A0A2G3DZ25</accession>
<dbReference type="PANTHER" id="PTHR34136:SF1">
    <property type="entry name" value="UDP-N-ACETYL-D-MANNOSAMINURONIC ACID TRANSFERASE"/>
    <property type="match status" value="1"/>
</dbReference>